<dbReference type="InterPro" id="IPR042114">
    <property type="entry name" value="GatB_C_1"/>
</dbReference>
<sequence length="480" mass="53224">MSVVSKYETVVGLEVHVELHTKSKIFCGCATSFGAPPNTNTCPVCLGHPGVLPVLNRQAVEYAMKAAMAINCEIAEWCKFDRKNYFYPDSPKAYQISQFDQPIGSNGWIDIEVNGETKRIGITRLHLEEDAGKLTHIDGGYGSLADFNRVGTPLVEIVSEPDIRSPEEAKAYLEKLKAIMQYCDVSDVKMEEGSLRCDANVSIRPRGQEAFGTRTELKNMNSFRGVQRGLEYEVMRQADVLDGGGRVVQETRRWDESQGKTFSMRSKEEAHDYRYFPDPDLVRVHIDAAWRDRVRASIPELPDARQARYTSQYGLPSYDAGVITSSMKLANFFEESLKYTSDAKASANWIMGDLLGYLNANNLEIEQVKITGQGLGEMIQLIEKGTISTKIAKTVFKGMLESGKLPQQIVEEQGLVQISDEGAILSIVDAVIAANPQSVEDFRGGKDKAIGFLVGQIMKETKGKANPGLVNKLLMDRLKG</sequence>
<dbReference type="AlphaFoldDB" id="A0A7X0VG14"/>
<evidence type="ECO:0000256" key="7">
    <source>
        <dbReference type="ARBA" id="ARBA00022917"/>
    </source>
</evidence>
<keyword evidence="13" id="KW-0808">Transferase</keyword>
<dbReference type="NCBIfam" id="TIGR00133">
    <property type="entry name" value="gatB"/>
    <property type="match status" value="1"/>
</dbReference>
<dbReference type="NCBIfam" id="NF004012">
    <property type="entry name" value="PRK05477.1-2"/>
    <property type="match status" value="1"/>
</dbReference>
<evidence type="ECO:0000256" key="11">
    <source>
        <dbReference type="HAMAP-Rule" id="MF_00121"/>
    </source>
</evidence>
<evidence type="ECO:0000256" key="10">
    <source>
        <dbReference type="ARBA" id="ARBA00047913"/>
    </source>
</evidence>
<evidence type="ECO:0000256" key="4">
    <source>
        <dbReference type="ARBA" id="ARBA00022598"/>
    </source>
</evidence>
<accession>A0A7X0VG14</accession>
<dbReference type="NCBIfam" id="NF004014">
    <property type="entry name" value="PRK05477.1-4"/>
    <property type="match status" value="1"/>
</dbReference>
<dbReference type="Pfam" id="PF02637">
    <property type="entry name" value="GatB_Yqey"/>
    <property type="match status" value="1"/>
</dbReference>
<evidence type="ECO:0000256" key="8">
    <source>
        <dbReference type="ARBA" id="ARBA00024799"/>
    </source>
</evidence>
<gene>
    <name evidence="11 13" type="primary">gatB</name>
    <name evidence="13" type="ORF">H7C19_18395</name>
</gene>
<dbReference type="GO" id="GO:0006412">
    <property type="term" value="P:translation"/>
    <property type="evidence" value="ECO:0007669"/>
    <property type="project" value="UniProtKB-UniRule"/>
</dbReference>
<comment type="catalytic activity">
    <reaction evidence="10 11">
        <text>L-glutamyl-tRNA(Gln) + L-glutamine + ATP + H2O = L-glutaminyl-tRNA(Gln) + L-glutamate + ADP + phosphate + H(+)</text>
        <dbReference type="Rhea" id="RHEA:17521"/>
        <dbReference type="Rhea" id="RHEA-COMP:9681"/>
        <dbReference type="Rhea" id="RHEA-COMP:9684"/>
        <dbReference type="ChEBI" id="CHEBI:15377"/>
        <dbReference type="ChEBI" id="CHEBI:15378"/>
        <dbReference type="ChEBI" id="CHEBI:29985"/>
        <dbReference type="ChEBI" id="CHEBI:30616"/>
        <dbReference type="ChEBI" id="CHEBI:43474"/>
        <dbReference type="ChEBI" id="CHEBI:58359"/>
        <dbReference type="ChEBI" id="CHEBI:78520"/>
        <dbReference type="ChEBI" id="CHEBI:78521"/>
        <dbReference type="ChEBI" id="CHEBI:456216"/>
    </reaction>
</comment>
<dbReference type="InterPro" id="IPR014746">
    <property type="entry name" value="Gln_synth/guanido_kin_cat_dom"/>
</dbReference>
<dbReference type="GO" id="GO:0016740">
    <property type="term" value="F:transferase activity"/>
    <property type="evidence" value="ECO:0007669"/>
    <property type="project" value="UniProtKB-KW"/>
</dbReference>
<dbReference type="HAMAP" id="MF_00121">
    <property type="entry name" value="GatB"/>
    <property type="match status" value="1"/>
</dbReference>
<comment type="subunit">
    <text evidence="2 11">Heterotrimer of A, B and C subunits.</text>
</comment>
<comment type="catalytic activity">
    <reaction evidence="9 11">
        <text>L-aspartyl-tRNA(Asn) + L-glutamine + ATP + H2O = L-asparaginyl-tRNA(Asn) + L-glutamate + ADP + phosphate + 2 H(+)</text>
        <dbReference type="Rhea" id="RHEA:14513"/>
        <dbReference type="Rhea" id="RHEA-COMP:9674"/>
        <dbReference type="Rhea" id="RHEA-COMP:9677"/>
        <dbReference type="ChEBI" id="CHEBI:15377"/>
        <dbReference type="ChEBI" id="CHEBI:15378"/>
        <dbReference type="ChEBI" id="CHEBI:29985"/>
        <dbReference type="ChEBI" id="CHEBI:30616"/>
        <dbReference type="ChEBI" id="CHEBI:43474"/>
        <dbReference type="ChEBI" id="CHEBI:58359"/>
        <dbReference type="ChEBI" id="CHEBI:78515"/>
        <dbReference type="ChEBI" id="CHEBI:78516"/>
        <dbReference type="ChEBI" id="CHEBI:456216"/>
    </reaction>
</comment>
<comment type="caution">
    <text evidence="13">The sequence shown here is derived from an EMBL/GenBank/DDBJ whole genome shotgun (WGS) entry which is preliminary data.</text>
</comment>
<dbReference type="FunFam" id="1.10.150.380:FF:000001">
    <property type="entry name" value="Aspartyl/glutamyl-tRNA(Asn/Gln) amidotransferase subunit B"/>
    <property type="match status" value="1"/>
</dbReference>
<evidence type="ECO:0000259" key="12">
    <source>
        <dbReference type="SMART" id="SM00845"/>
    </source>
</evidence>
<dbReference type="Gene3D" id="1.10.150.380">
    <property type="entry name" value="GatB domain, N-terminal subdomain"/>
    <property type="match status" value="1"/>
</dbReference>
<dbReference type="GO" id="GO:0050567">
    <property type="term" value="F:glutaminyl-tRNA synthase (glutamine-hydrolyzing) activity"/>
    <property type="evidence" value="ECO:0007669"/>
    <property type="project" value="UniProtKB-UniRule"/>
</dbReference>
<dbReference type="InterPro" id="IPR017958">
    <property type="entry name" value="Gln-tRNA_amidoTrfase_suB_CS"/>
</dbReference>
<keyword evidence="5 11" id="KW-0547">Nucleotide-binding</keyword>
<reference evidence="13 14" key="1">
    <citation type="submission" date="2020-08" db="EMBL/GenBank/DDBJ databases">
        <title>Cohnella phylogeny.</title>
        <authorList>
            <person name="Dunlap C."/>
        </authorList>
    </citation>
    <scope>NUCLEOTIDE SEQUENCE [LARGE SCALE GENOMIC DNA]</scope>
    <source>
        <strain evidence="13 14">DSM 28246</strain>
    </source>
</reference>
<comment type="similarity">
    <text evidence="1 11">Belongs to the GatB/GatE family. GatB subfamily.</text>
</comment>
<keyword evidence="14" id="KW-1185">Reference proteome</keyword>
<feature type="domain" description="Asn/Gln amidotransferase" evidence="12">
    <location>
        <begin position="331"/>
        <end position="478"/>
    </location>
</feature>
<dbReference type="PROSITE" id="PS01234">
    <property type="entry name" value="GATB"/>
    <property type="match status" value="1"/>
</dbReference>
<dbReference type="EMBL" id="JACJVP010000029">
    <property type="protein sequence ID" value="MBB6672655.1"/>
    <property type="molecule type" value="Genomic_DNA"/>
</dbReference>
<dbReference type="GO" id="GO:0005524">
    <property type="term" value="F:ATP binding"/>
    <property type="evidence" value="ECO:0007669"/>
    <property type="project" value="UniProtKB-KW"/>
</dbReference>
<comment type="function">
    <text evidence="8 11">Allows the formation of correctly charged Asn-tRNA(Asn) or Gln-tRNA(Gln) through the transamidation of misacylated Asp-tRNA(Asn) or Glu-tRNA(Gln) in organisms which lack either or both of asparaginyl-tRNA or glutaminyl-tRNA synthetases. The reaction takes place in the presence of glutamine and ATP through an activated phospho-Asp-tRNA(Asn) or phospho-Glu-tRNA(Gln).</text>
</comment>
<keyword evidence="6 11" id="KW-0067">ATP-binding</keyword>
<dbReference type="Pfam" id="PF02934">
    <property type="entry name" value="GatB_N"/>
    <property type="match status" value="1"/>
</dbReference>
<evidence type="ECO:0000256" key="9">
    <source>
        <dbReference type="ARBA" id="ARBA00047380"/>
    </source>
</evidence>
<dbReference type="InterPro" id="IPR017959">
    <property type="entry name" value="Asn/Gln-tRNA_amidoTrfase_suB/E"/>
</dbReference>
<organism evidence="13 14">
    <name type="scientific">Cohnella nanjingensis</name>
    <dbReference type="NCBI Taxonomy" id="1387779"/>
    <lineage>
        <taxon>Bacteria</taxon>
        <taxon>Bacillati</taxon>
        <taxon>Bacillota</taxon>
        <taxon>Bacilli</taxon>
        <taxon>Bacillales</taxon>
        <taxon>Paenibacillaceae</taxon>
        <taxon>Cohnella</taxon>
    </lineage>
</organism>
<dbReference type="InterPro" id="IPR003789">
    <property type="entry name" value="Asn/Gln_tRNA_amidoTrase-B-like"/>
</dbReference>
<dbReference type="InterPro" id="IPR018027">
    <property type="entry name" value="Asn/Gln_amidotransferase"/>
</dbReference>
<dbReference type="SUPFAM" id="SSF89095">
    <property type="entry name" value="GatB/YqeY motif"/>
    <property type="match status" value="1"/>
</dbReference>
<evidence type="ECO:0000313" key="13">
    <source>
        <dbReference type="EMBL" id="MBB6672655.1"/>
    </source>
</evidence>
<dbReference type="EC" id="6.3.5.-" evidence="11"/>
<dbReference type="FunFam" id="1.10.10.410:FF:000001">
    <property type="entry name" value="Aspartyl/glutamyl-tRNA(Asn/Gln) amidotransferase subunit B"/>
    <property type="match status" value="1"/>
</dbReference>
<evidence type="ECO:0000256" key="5">
    <source>
        <dbReference type="ARBA" id="ARBA00022741"/>
    </source>
</evidence>
<dbReference type="NCBIfam" id="NF004011">
    <property type="entry name" value="PRK05477.1-1"/>
    <property type="match status" value="1"/>
</dbReference>
<keyword evidence="4 11" id="KW-0436">Ligase</keyword>
<evidence type="ECO:0000313" key="14">
    <source>
        <dbReference type="Proteomes" id="UP000547209"/>
    </source>
</evidence>
<protein>
    <recommendedName>
        <fullName evidence="3 11">Aspartyl/glutamyl-tRNA(Asn/Gln) amidotransferase subunit B</fullName>
        <shortName evidence="11">Asp/Glu-ADT subunit B</shortName>
        <ecNumber evidence="11">6.3.5.-</ecNumber>
    </recommendedName>
</protein>
<dbReference type="SUPFAM" id="SSF55931">
    <property type="entry name" value="Glutamine synthetase/guanido kinase"/>
    <property type="match status" value="1"/>
</dbReference>
<dbReference type="PANTHER" id="PTHR11659:SF0">
    <property type="entry name" value="GLUTAMYL-TRNA(GLN) AMIDOTRANSFERASE SUBUNIT B, MITOCHONDRIAL"/>
    <property type="match status" value="1"/>
</dbReference>
<keyword evidence="7 11" id="KW-0648">Protein biosynthesis</keyword>
<evidence type="ECO:0000256" key="1">
    <source>
        <dbReference type="ARBA" id="ARBA00005306"/>
    </source>
</evidence>
<dbReference type="InterPro" id="IPR004413">
    <property type="entry name" value="GatB"/>
</dbReference>
<dbReference type="RefSeq" id="WP_185144181.1">
    <property type="nucleotide sequence ID" value="NZ_JACJVP010000029.1"/>
</dbReference>
<evidence type="ECO:0000256" key="6">
    <source>
        <dbReference type="ARBA" id="ARBA00022840"/>
    </source>
</evidence>
<dbReference type="PANTHER" id="PTHR11659">
    <property type="entry name" value="GLUTAMYL-TRNA GLN AMIDOTRANSFERASE SUBUNIT B MITOCHONDRIAL AND PROKARYOTIC PET112-RELATED"/>
    <property type="match status" value="1"/>
</dbReference>
<name>A0A7X0VG14_9BACL</name>
<dbReference type="Gene3D" id="1.10.10.410">
    <property type="match status" value="1"/>
</dbReference>
<dbReference type="GO" id="GO:0070681">
    <property type="term" value="P:glutaminyl-tRNAGln biosynthesis via transamidation"/>
    <property type="evidence" value="ECO:0007669"/>
    <property type="project" value="TreeGrafter"/>
</dbReference>
<dbReference type="InterPro" id="IPR023168">
    <property type="entry name" value="GatB_Yqey_C_2"/>
</dbReference>
<evidence type="ECO:0000256" key="3">
    <source>
        <dbReference type="ARBA" id="ARBA00016923"/>
    </source>
</evidence>
<proteinExistence type="inferred from homology"/>
<dbReference type="InterPro" id="IPR006075">
    <property type="entry name" value="Asn/Gln-tRNA_Trfase_suB/E_cat"/>
</dbReference>
<dbReference type="Proteomes" id="UP000547209">
    <property type="component" value="Unassembled WGS sequence"/>
</dbReference>
<evidence type="ECO:0000256" key="2">
    <source>
        <dbReference type="ARBA" id="ARBA00011123"/>
    </source>
</evidence>
<dbReference type="SMART" id="SM00845">
    <property type="entry name" value="GatB_Yqey"/>
    <property type="match status" value="1"/>
</dbReference>